<keyword evidence="2" id="KW-0472">Membrane</keyword>
<sequence length="477" mass="53933">MADDEYELLPSYDDHDSEPGQVRRQVKFSSLRLVRRGIRRHPTVILLSSLTLVLLAAAFLAYDVAYLKARLSLAGSYNAFLTHLWPVGLPNRTDVWENENSKAMHALMSCMSTDDCKENQDSIVLLSSHHFAEAIIGHVSGEDIWATSVLDAVRELGYTPIFTTNNEELARTYRQYPDLVKVVILEAAAAESCFSDTKCIKTTNHPLGIPAWKMFSFHFWAGNGNPLGNAWTLSPENWPVISPDNSRDNFYLGYSIEKTCLQIPITPNEQRPRQAYVLAKETRYFFDKEYAWPTLAFDAAPIDVELIAGISRHNPPPMDTLPKGIADVGKLNKTQFYEHLGRSRVTLVGIGRPVLSPSPYDALCMGVPFINPVLSWDAKRPENRTLWLTQHDGLKYQNPPYVYHVKKGDVNGFWEALRTAVKTPIERYIIPDMTMKAVEERLVKLIEGNWKEKAEALLNKRKIAAAKGKGKIKLFDL</sequence>
<gene>
    <name evidence="4" type="ORF">HYPSUDRAFT_166959</name>
</gene>
<keyword evidence="2" id="KW-0812">Transmembrane</keyword>
<evidence type="ECO:0000313" key="5">
    <source>
        <dbReference type="Proteomes" id="UP000054270"/>
    </source>
</evidence>
<proteinExistence type="predicted"/>
<dbReference type="GO" id="GO:0030144">
    <property type="term" value="F:alpha-1,6-mannosylglycoprotein 6-beta-N-acetylglucosaminyltransferase activity"/>
    <property type="evidence" value="ECO:0007669"/>
    <property type="project" value="InterPro"/>
</dbReference>
<evidence type="ECO:0000313" key="4">
    <source>
        <dbReference type="EMBL" id="KJA20424.1"/>
    </source>
</evidence>
<dbReference type="UniPathway" id="UPA00378"/>
<organism evidence="4 5">
    <name type="scientific">Hypholoma sublateritium (strain FD-334 SS-4)</name>
    <dbReference type="NCBI Taxonomy" id="945553"/>
    <lineage>
        <taxon>Eukaryota</taxon>
        <taxon>Fungi</taxon>
        <taxon>Dikarya</taxon>
        <taxon>Basidiomycota</taxon>
        <taxon>Agaricomycotina</taxon>
        <taxon>Agaricomycetes</taxon>
        <taxon>Agaricomycetidae</taxon>
        <taxon>Agaricales</taxon>
        <taxon>Agaricineae</taxon>
        <taxon>Strophariaceae</taxon>
        <taxon>Hypholoma</taxon>
    </lineage>
</organism>
<dbReference type="Pfam" id="PF15024">
    <property type="entry name" value="Glyco_transf_18"/>
    <property type="match status" value="1"/>
</dbReference>
<feature type="region of interest" description="Disordered" evidence="1">
    <location>
        <begin position="1"/>
        <end position="20"/>
    </location>
</feature>
<dbReference type="EMBL" id="KN817567">
    <property type="protein sequence ID" value="KJA20424.1"/>
    <property type="molecule type" value="Genomic_DNA"/>
</dbReference>
<dbReference type="OrthoDB" id="2113294at2759"/>
<feature type="domain" description="Glycosyltransferase family 18 catalytic" evidence="3">
    <location>
        <begin position="210"/>
        <end position="447"/>
    </location>
</feature>
<feature type="transmembrane region" description="Helical" evidence="2">
    <location>
        <begin position="44"/>
        <end position="62"/>
    </location>
</feature>
<evidence type="ECO:0000256" key="2">
    <source>
        <dbReference type="SAM" id="Phobius"/>
    </source>
</evidence>
<dbReference type="Proteomes" id="UP000054270">
    <property type="component" value="Unassembled WGS sequence"/>
</dbReference>
<keyword evidence="2" id="KW-1133">Transmembrane helix</keyword>
<evidence type="ECO:0000256" key="1">
    <source>
        <dbReference type="SAM" id="MobiDB-lite"/>
    </source>
</evidence>
<dbReference type="AlphaFoldDB" id="A0A0D2NNM4"/>
<accession>A0A0D2NNM4</accession>
<dbReference type="OMA" id="CHADTEN"/>
<evidence type="ECO:0000259" key="3">
    <source>
        <dbReference type="Pfam" id="PF15024"/>
    </source>
</evidence>
<dbReference type="STRING" id="945553.A0A0D2NNM4"/>
<keyword evidence="5" id="KW-1185">Reference proteome</keyword>
<reference evidence="5" key="1">
    <citation type="submission" date="2014-04" db="EMBL/GenBank/DDBJ databases">
        <title>Evolutionary Origins and Diversification of the Mycorrhizal Mutualists.</title>
        <authorList>
            <consortium name="DOE Joint Genome Institute"/>
            <consortium name="Mycorrhizal Genomics Consortium"/>
            <person name="Kohler A."/>
            <person name="Kuo A."/>
            <person name="Nagy L.G."/>
            <person name="Floudas D."/>
            <person name="Copeland A."/>
            <person name="Barry K.W."/>
            <person name="Cichocki N."/>
            <person name="Veneault-Fourrey C."/>
            <person name="LaButti K."/>
            <person name="Lindquist E.A."/>
            <person name="Lipzen A."/>
            <person name="Lundell T."/>
            <person name="Morin E."/>
            <person name="Murat C."/>
            <person name="Riley R."/>
            <person name="Ohm R."/>
            <person name="Sun H."/>
            <person name="Tunlid A."/>
            <person name="Henrissat B."/>
            <person name="Grigoriev I.V."/>
            <person name="Hibbett D.S."/>
            <person name="Martin F."/>
        </authorList>
    </citation>
    <scope>NUCLEOTIDE SEQUENCE [LARGE SCALE GENOMIC DNA]</scope>
    <source>
        <strain evidence="5">FD-334 SS-4</strain>
    </source>
</reference>
<dbReference type="InterPro" id="IPR026116">
    <property type="entry name" value="GT18_cat"/>
</dbReference>
<protein>
    <recommendedName>
        <fullName evidence="3">Glycosyltransferase family 18 catalytic domain-containing protein</fullName>
    </recommendedName>
</protein>
<name>A0A0D2NNM4_HYPSF</name>